<keyword evidence="2" id="KW-1185">Reference proteome</keyword>
<dbReference type="AlphaFoldDB" id="A0A0D9XJQ4"/>
<evidence type="ECO:0000313" key="1">
    <source>
        <dbReference type="EnsemblPlants" id="LPERR10G07200.1"/>
    </source>
</evidence>
<reference evidence="1" key="3">
    <citation type="submission" date="2015-04" db="UniProtKB">
        <authorList>
            <consortium name="EnsemblPlants"/>
        </authorList>
    </citation>
    <scope>IDENTIFICATION</scope>
</reference>
<reference evidence="2" key="2">
    <citation type="submission" date="2013-12" db="EMBL/GenBank/DDBJ databases">
        <authorList>
            <person name="Yu Y."/>
            <person name="Lee S."/>
            <person name="de Baynast K."/>
            <person name="Wissotski M."/>
            <person name="Liu L."/>
            <person name="Talag J."/>
            <person name="Goicoechea J."/>
            <person name="Angelova A."/>
            <person name="Jetty R."/>
            <person name="Kudrna D."/>
            <person name="Golser W."/>
            <person name="Rivera L."/>
            <person name="Zhang J."/>
            <person name="Wing R."/>
        </authorList>
    </citation>
    <scope>NUCLEOTIDE SEQUENCE</scope>
</reference>
<name>A0A0D9XJQ4_9ORYZ</name>
<protein>
    <submittedName>
        <fullName evidence="1">Uncharacterized protein</fullName>
    </submittedName>
</protein>
<dbReference type="Proteomes" id="UP000032180">
    <property type="component" value="Chromosome 10"/>
</dbReference>
<dbReference type="EnsemblPlants" id="LPERR10G07200.1">
    <property type="protein sequence ID" value="LPERR10G07200.1"/>
    <property type="gene ID" value="LPERR10G07200"/>
</dbReference>
<evidence type="ECO:0000313" key="2">
    <source>
        <dbReference type="Proteomes" id="UP000032180"/>
    </source>
</evidence>
<organism evidence="1 2">
    <name type="scientific">Leersia perrieri</name>
    <dbReference type="NCBI Taxonomy" id="77586"/>
    <lineage>
        <taxon>Eukaryota</taxon>
        <taxon>Viridiplantae</taxon>
        <taxon>Streptophyta</taxon>
        <taxon>Embryophyta</taxon>
        <taxon>Tracheophyta</taxon>
        <taxon>Spermatophyta</taxon>
        <taxon>Magnoliopsida</taxon>
        <taxon>Liliopsida</taxon>
        <taxon>Poales</taxon>
        <taxon>Poaceae</taxon>
        <taxon>BOP clade</taxon>
        <taxon>Oryzoideae</taxon>
        <taxon>Oryzeae</taxon>
        <taxon>Oryzinae</taxon>
        <taxon>Leersia</taxon>
    </lineage>
</organism>
<accession>A0A0D9XJQ4</accession>
<dbReference type="Gramene" id="LPERR10G07200.1">
    <property type="protein sequence ID" value="LPERR10G07200.1"/>
    <property type="gene ID" value="LPERR10G07200"/>
</dbReference>
<proteinExistence type="predicted"/>
<sequence>MAHGSIKEPQGLPMLILTTQGNALSLVDGIKVGYCRERQTNACLVAKTWILVYSAHIQGLTTMKCPSMFSQAKPQLMNPS</sequence>
<reference evidence="1 2" key="1">
    <citation type="submission" date="2012-08" db="EMBL/GenBank/DDBJ databases">
        <title>Oryza genome evolution.</title>
        <authorList>
            <person name="Wing R.A."/>
        </authorList>
    </citation>
    <scope>NUCLEOTIDE SEQUENCE</scope>
</reference>
<dbReference type="HOGENOM" id="CLU_2593212_0_0_1"/>